<evidence type="ECO:0000256" key="9">
    <source>
        <dbReference type="SAM" id="MobiDB-lite"/>
    </source>
</evidence>
<evidence type="ECO:0000256" key="5">
    <source>
        <dbReference type="ARBA" id="ARBA00022833"/>
    </source>
</evidence>
<dbReference type="SMART" id="SM00184">
    <property type="entry name" value="RING"/>
    <property type="match status" value="1"/>
</dbReference>
<keyword evidence="4 8" id="KW-0863">Zinc-finger</keyword>
<keyword evidence="12" id="KW-1185">Reference proteome</keyword>
<evidence type="ECO:0000256" key="4">
    <source>
        <dbReference type="ARBA" id="ARBA00022771"/>
    </source>
</evidence>
<proteinExistence type="predicted"/>
<feature type="domain" description="RING-type" evidence="10">
    <location>
        <begin position="1427"/>
        <end position="1469"/>
    </location>
</feature>
<evidence type="ECO:0000313" key="11">
    <source>
        <dbReference type="EMBL" id="KAL0059519.1"/>
    </source>
</evidence>
<feature type="compositionally biased region" description="Low complexity" evidence="9">
    <location>
        <begin position="393"/>
        <end position="438"/>
    </location>
</feature>
<feature type="compositionally biased region" description="Basic residues" evidence="9">
    <location>
        <begin position="42"/>
        <end position="54"/>
    </location>
</feature>
<feature type="compositionally biased region" description="Low complexity" evidence="9">
    <location>
        <begin position="1262"/>
        <end position="1272"/>
    </location>
</feature>
<feature type="compositionally biased region" description="Low complexity" evidence="9">
    <location>
        <begin position="874"/>
        <end position="894"/>
    </location>
</feature>
<evidence type="ECO:0000256" key="1">
    <source>
        <dbReference type="ARBA" id="ARBA00004167"/>
    </source>
</evidence>
<dbReference type="PANTHER" id="PTHR47168">
    <property type="entry name" value="RING ZINC FINGER DOMAIN SUPERFAMILY PROTEIN-RELATED"/>
    <property type="match status" value="1"/>
</dbReference>
<feature type="compositionally biased region" description="Polar residues" evidence="9">
    <location>
        <begin position="1181"/>
        <end position="1198"/>
    </location>
</feature>
<feature type="compositionally biased region" description="Basic and acidic residues" evidence="9">
    <location>
        <begin position="162"/>
        <end position="171"/>
    </location>
</feature>
<protein>
    <recommendedName>
        <fullName evidence="10">RING-type domain-containing protein</fullName>
    </recommendedName>
</protein>
<feature type="region of interest" description="Disordered" evidence="9">
    <location>
        <begin position="623"/>
        <end position="764"/>
    </location>
</feature>
<feature type="region of interest" description="Disordered" evidence="9">
    <location>
        <begin position="1122"/>
        <end position="1203"/>
    </location>
</feature>
<evidence type="ECO:0000259" key="10">
    <source>
        <dbReference type="PROSITE" id="PS50089"/>
    </source>
</evidence>
<keyword evidence="5" id="KW-0862">Zinc</keyword>
<evidence type="ECO:0000313" key="12">
    <source>
        <dbReference type="Proteomes" id="UP001437256"/>
    </source>
</evidence>
<feature type="compositionally biased region" description="Pro residues" evidence="9">
    <location>
        <begin position="1006"/>
        <end position="1015"/>
    </location>
</feature>
<feature type="region of interest" description="Disordered" evidence="9">
    <location>
        <begin position="860"/>
        <end position="1025"/>
    </location>
</feature>
<feature type="compositionally biased region" description="Acidic residues" evidence="9">
    <location>
        <begin position="931"/>
        <end position="941"/>
    </location>
</feature>
<name>A0ABR2ZF02_9AGAR</name>
<feature type="compositionally biased region" description="Basic and acidic residues" evidence="9">
    <location>
        <begin position="222"/>
        <end position="231"/>
    </location>
</feature>
<feature type="compositionally biased region" description="Polar residues" evidence="9">
    <location>
        <begin position="1146"/>
        <end position="1159"/>
    </location>
</feature>
<feature type="compositionally biased region" description="Basic and acidic residues" evidence="9">
    <location>
        <begin position="670"/>
        <end position="681"/>
    </location>
</feature>
<dbReference type="InterPro" id="IPR051653">
    <property type="entry name" value="E3_ligase_sorting_rcpt"/>
</dbReference>
<feature type="compositionally biased region" description="Low complexity" evidence="9">
    <location>
        <begin position="1064"/>
        <end position="1101"/>
    </location>
</feature>
<dbReference type="PROSITE" id="PS50089">
    <property type="entry name" value="ZF_RING_2"/>
    <property type="match status" value="1"/>
</dbReference>
<feature type="compositionally biased region" description="Low complexity" evidence="9">
    <location>
        <begin position="340"/>
        <end position="353"/>
    </location>
</feature>
<dbReference type="PANTHER" id="PTHR47168:SF1">
    <property type="entry name" value="OS02G0798600 PROTEIN"/>
    <property type="match status" value="1"/>
</dbReference>
<keyword evidence="2" id="KW-0812">Transmembrane</keyword>
<gene>
    <name evidence="11" type="ORF">AAF712_013750</name>
</gene>
<reference evidence="11 12" key="1">
    <citation type="submission" date="2024-05" db="EMBL/GenBank/DDBJ databases">
        <title>A draft genome resource for the thread blight pathogen Marasmius tenuissimus strain MS-2.</title>
        <authorList>
            <person name="Yulfo-Soto G.E."/>
            <person name="Baruah I.K."/>
            <person name="Amoako-Attah I."/>
            <person name="Bukari Y."/>
            <person name="Meinhardt L.W."/>
            <person name="Bailey B.A."/>
            <person name="Cohen S.P."/>
        </authorList>
    </citation>
    <scope>NUCLEOTIDE SEQUENCE [LARGE SCALE GENOMIC DNA]</scope>
    <source>
        <strain evidence="11 12">MS-2</strain>
    </source>
</reference>
<dbReference type="Gene3D" id="3.30.40.10">
    <property type="entry name" value="Zinc/RING finger domain, C3HC4 (zinc finger)"/>
    <property type="match status" value="1"/>
</dbReference>
<feature type="compositionally biased region" description="Basic and acidic residues" evidence="9">
    <location>
        <begin position="904"/>
        <end position="913"/>
    </location>
</feature>
<evidence type="ECO:0000256" key="6">
    <source>
        <dbReference type="ARBA" id="ARBA00022989"/>
    </source>
</evidence>
<dbReference type="EMBL" id="JBBXMP010000222">
    <property type="protein sequence ID" value="KAL0059519.1"/>
    <property type="molecule type" value="Genomic_DNA"/>
</dbReference>
<feature type="region of interest" description="Disordered" evidence="9">
    <location>
        <begin position="1235"/>
        <end position="1328"/>
    </location>
</feature>
<evidence type="ECO:0000256" key="2">
    <source>
        <dbReference type="ARBA" id="ARBA00022692"/>
    </source>
</evidence>
<organism evidence="11 12">
    <name type="scientific">Marasmius tenuissimus</name>
    <dbReference type="NCBI Taxonomy" id="585030"/>
    <lineage>
        <taxon>Eukaryota</taxon>
        <taxon>Fungi</taxon>
        <taxon>Dikarya</taxon>
        <taxon>Basidiomycota</taxon>
        <taxon>Agaricomycotina</taxon>
        <taxon>Agaricomycetes</taxon>
        <taxon>Agaricomycetidae</taxon>
        <taxon>Agaricales</taxon>
        <taxon>Marasmiineae</taxon>
        <taxon>Marasmiaceae</taxon>
        <taxon>Marasmius</taxon>
    </lineage>
</organism>
<feature type="compositionally biased region" description="Low complexity" evidence="9">
    <location>
        <begin position="289"/>
        <end position="312"/>
    </location>
</feature>
<feature type="compositionally biased region" description="Polar residues" evidence="9">
    <location>
        <begin position="682"/>
        <end position="698"/>
    </location>
</feature>
<feature type="compositionally biased region" description="Low complexity" evidence="9">
    <location>
        <begin position="1235"/>
        <end position="1252"/>
    </location>
</feature>
<feature type="region of interest" description="Disordered" evidence="9">
    <location>
        <begin position="1"/>
        <end position="123"/>
    </location>
</feature>
<dbReference type="InterPro" id="IPR001841">
    <property type="entry name" value="Znf_RING"/>
</dbReference>
<feature type="compositionally biased region" description="Pro residues" evidence="9">
    <location>
        <begin position="1054"/>
        <end position="1063"/>
    </location>
</feature>
<feature type="region of interest" description="Disordered" evidence="9">
    <location>
        <begin position="136"/>
        <end position="497"/>
    </location>
</feature>
<feature type="compositionally biased region" description="Polar residues" evidence="9">
    <location>
        <begin position="328"/>
        <end position="337"/>
    </location>
</feature>
<dbReference type="Pfam" id="PF13639">
    <property type="entry name" value="zf-RING_2"/>
    <property type="match status" value="1"/>
</dbReference>
<dbReference type="Proteomes" id="UP001437256">
    <property type="component" value="Unassembled WGS sequence"/>
</dbReference>
<feature type="compositionally biased region" description="Pro residues" evidence="9">
    <location>
        <begin position="265"/>
        <end position="277"/>
    </location>
</feature>
<keyword evidence="3" id="KW-0479">Metal-binding</keyword>
<comment type="caution">
    <text evidence="11">The sequence shown here is derived from an EMBL/GenBank/DDBJ whole genome shotgun (WGS) entry which is preliminary data.</text>
</comment>
<feature type="region of interest" description="Disordered" evidence="9">
    <location>
        <begin position="1039"/>
        <end position="1104"/>
    </location>
</feature>
<keyword evidence="6" id="KW-1133">Transmembrane helix</keyword>
<sequence length="1478" mass="153012">MGQSSSRVREAEPTPSISAPTRSPVSPGDNERDLTRSPSASSRRRKSTKRRSNVRKSIISLVKPATRNEETNTSSGKRKSWLKSRRWSKGPSVVATRPESEDGVTGQTHTAATSGTATTSTATSATAIVPAAAIAQKEAESVTAAPAAASVAIPIPEPPEEQPSHPSHESEQPASASDPPSISQNREEGSIASTVERSAEPDSDPTQPPSVIRSSTASPPNHQDHEVRPEDPLNSPPTEENSPSQPSQPAGSGEREPERSEAVSPPSPQNPTTPNTPSPHNRQFPPPGTLVVVQGVVHTTDVPRPPSDSSSRPSPPPSNPFSLPTDHAQPNQTTARLSDSGLGSRIRRSASGASRRRSDVGSATRNRLSALFGHGSRPASVSGGRPSSSAGNADESLSAEAAASTLTPADVSTASGSSSDSTPNLDVSLSSSSGSSDTESSHGREGNESEATTIPPTPEVVSGANPNDEGDPSTRGPDQNPQSQPQPQTPASAGGGMISSSSIDVLGTLLRFVMVFASLECLPRAELYLSNLSSVAAAATAASLLTGSSDPILPPTVPTANANRSTSPSGGIGLGQDPFGLGGIGLGGGNAGVGGGGGAGAGAAGGRGGAERVRQAWGSIRDRLGLRPNNSSAQSPPSSPPPFGSEVSIEGAGAGAGAGRDESVPLLSDVDGRRSEMENARTRTSSDPTATRSQSSPRPTMEARDRMLAEMARAFQLGLGLNGPTPAPGETGDSNTGDTSRERPDESNNFGLGRSRTGELPPEGTFERFLVDLQTDLRVALGGGEREQHQEPEQTRRDVQEPEDDEHEREREREREPPRDREQGREEIDELFRLIAEAEAEVRQRQRMIAQRQAALRALVSGASNPDAPANADTPSTTQPETSTSTEPSAEPTSARPPSPRSPVVDRRARVETVPDDDDDTDPSMPHLEGVSDDSDSEDEAPSSNPTSRNAAPSPATERTEASLARLSSMFAGAPSSGSSSGGNRPVNSITDALNRRRALGIGRTPPAPPAPAPAPVASLPQTPPVNVVPPAEPFLAPLIGSSSSSTPFDDPHLPPMPSPHLPWMPTTAPFSPPAAVSPTSPSETNSNANVNANTNTNRSRTAIDEGTGRINWWRLYRFPPIAAPPPRGGATAAQGVPRTRGNDAPLNTTTPTTASPLQETPAVRPDSDMASATVAPNVADGSTSPAQQAPASDNSTQAPPAPANNTVVPVIVVGLQSVNLAFFGPGAGAGAGPNNGPANDVAAAPTGTPAPFASPPPPAPLAAAPTVAPTPGDGSEEAAPSNGDEGEDGTGDNRSRGWPSRAADALRNLRPGTGGRRTPGGPVHVPRPMGNPLLPPEMMDGPGSRTFLIYVIGGYYPPDHHIVTGDPDTLDSFEALLDIADLLGQVKPPTASKEDIERSGLEVIKATQVPQFEQEKKISSNCTERCLICLEDYHDEDDVRVLTCKHAFHMDCVDKWLQEGKNNCPACRGAGVSTGSS</sequence>
<accession>A0ABR2ZF02</accession>
<feature type="compositionally biased region" description="Low complexity" evidence="9">
    <location>
        <begin position="105"/>
        <end position="123"/>
    </location>
</feature>
<feature type="compositionally biased region" description="Low complexity" evidence="9">
    <location>
        <begin position="968"/>
        <end position="983"/>
    </location>
</feature>
<evidence type="ECO:0000256" key="8">
    <source>
        <dbReference type="PROSITE-ProRule" id="PRU00175"/>
    </source>
</evidence>
<keyword evidence="7" id="KW-0472">Membrane</keyword>
<dbReference type="SUPFAM" id="SSF57850">
    <property type="entry name" value="RING/U-box"/>
    <property type="match status" value="1"/>
</dbReference>
<feature type="compositionally biased region" description="Basic and acidic residues" evidence="9">
    <location>
        <begin position="808"/>
        <end position="827"/>
    </location>
</feature>
<feature type="compositionally biased region" description="Basic and acidic residues" evidence="9">
    <location>
        <begin position="784"/>
        <end position="800"/>
    </location>
</feature>
<feature type="compositionally biased region" description="Low complexity" evidence="9">
    <location>
        <begin position="477"/>
        <end position="497"/>
    </location>
</feature>
<evidence type="ECO:0000256" key="3">
    <source>
        <dbReference type="ARBA" id="ARBA00022723"/>
    </source>
</evidence>
<feature type="compositionally biased region" description="Low complexity" evidence="9">
    <location>
        <begin position="136"/>
        <end position="154"/>
    </location>
</feature>
<feature type="compositionally biased region" description="Basic residues" evidence="9">
    <location>
        <begin position="76"/>
        <end position="88"/>
    </location>
</feature>
<feature type="compositionally biased region" description="Polar residues" evidence="9">
    <location>
        <begin position="212"/>
        <end position="221"/>
    </location>
</feature>
<comment type="subcellular location">
    <subcellularLocation>
        <location evidence="1">Membrane</location>
        <topology evidence="1">Single-pass membrane protein</topology>
    </subcellularLocation>
</comment>
<feature type="compositionally biased region" description="Polar residues" evidence="9">
    <location>
        <begin position="15"/>
        <end position="24"/>
    </location>
</feature>
<feature type="region of interest" description="Disordered" evidence="9">
    <location>
        <begin position="779"/>
        <end position="827"/>
    </location>
</feature>
<evidence type="ECO:0000256" key="7">
    <source>
        <dbReference type="ARBA" id="ARBA00023136"/>
    </source>
</evidence>
<dbReference type="InterPro" id="IPR013083">
    <property type="entry name" value="Znf_RING/FYVE/PHD"/>
</dbReference>